<feature type="active site" description="Nucleophile" evidence="2">
    <location>
        <position position="12"/>
    </location>
</feature>
<dbReference type="PANTHER" id="PTHR19288">
    <property type="entry name" value="4-NITROPHENYLPHOSPHATASE-RELATED"/>
    <property type="match status" value="1"/>
</dbReference>
<dbReference type="EMBL" id="FWFF01000013">
    <property type="protein sequence ID" value="SLM97925.1"/>
    <property type="molecule type" value="Genomic_DNA"/>
</dbReference>
<dbReference type="PANTHER" id="PTHR19288:SF95">
    <property type="entry name" value="D-GLYCEROL 3-PHOSPHATE PHOSPHATASE"/>
    <property type="match status" value="1"/>
</dbReference>
<dbReference type="RefSeq" id="WP_087007033.1">
    <property type="nucleotide sequence ID" value="NZ_FWFF01000013.1"/>
</dbReference>
<keyword evidence="6" id="KW-1185">Reference proteome</keyword>
<dbReference type="NCBIfam" id="TIGR01460">
    <property type="entry name" value="HAD-SF-IIA"/>
    <property type="match status" value="1"/>
</dbReference>
<dbReference type="InterPro" id="IPR023214">
    <property type="entry name" value="HAD_sf"/>
</dbReference>
<keyword evidence="4" id="KW-0479">Metal-binding</keyword>
<dbReference type="Pfam" id="PF13344">
    <property type="entry name" value="Hydrolase_6"/>
    <property type="match status" value="1"/>
</dbReference>
<evidence type="ECO:0000313" key="6">
    <source>
        <dbReference type="Proteomes" id="UP000196581"/>
    </source>
</evidence>
<accession>A0A1X6XFB0</accession>
<evidence type="ECO:0000256" key="2">
    <source>
        <dbReference type="PIRSR" id="PIRSR000915-1"/>
    </source>
</evidence>
<dbReference type="GO" id="GO:0046872">
    <property type="term" value="F:metal ion binding"/>
    <property type="evidence" value="ECO:0007669"/>
    <property type="project" value="UniProtKB-KW"/>
</dbReference>
<dbReference type="Gene3D" id="3.40.50.1000">
    <property type="entry name" value="HAD superfamily/HAD-like"/>
    <property type="match status" value="2"/>
</dbReference>
<name>A0A1X6XFB0_9MICO</name>
<feature type="active site" description="Proton donor" evidence="2">
    <location>
        <position position="14"/>
    </location>
</feature>
<evidence type="ECO:0000256" key="4">
    <source>
        <dbReference type="PIRSR" id="PIRSR000915-3"/>
    </source>
</evidence>
<keyword evidence="5" id="KW-0378">Hydrolase</keyword>
<feature type="binding site" evidence="4">
    <location>
        <position position="210"/>
    </location>
    <ligand>
        <name>Mg(2+)</name>
        <dbReference type="ChEBI" id="CHEBI:18420"/>
    </ligand>
</feature>
<dbReference type="AlphaFoldDB" id="A0A1X6XFB0"/>
<dbReference type="InterPro" id="IPR006439">
    <property type="entry name" value="HAD-SF_hydro_IA"/>
</dbReference>
<sequence>MESIDFDGLLLDLDGCVYTGRTAVPGAAEALTGLAEAGIPVVFLTNNASRSADEVAEHISSFGVDARPDQVLTSAIVAARELALTLSAGSPVLVVGSDALADQVEAEGMRVVDTASDDPAAVVQGFSPDLGWLQIADACRAVRSGARWWATNLDRTFPTEHGELPGNGAFVRVIADTTGATPIVTGKPSQTMMDAGVRALGADRPLMVGDRLETDIAGARAAGFPSGLVLTGVHREADALAAPLEHRPDYLLDDLTALLPGGSPRRLP</sequence>
<dbReference type="InterPro" id="IPR036412">
    <property type="entry name" value="HAD-like_sf"/>
</dbReference>
<comment type="cofactor">
    <cofactor evidence="4">
        <name>Mg(2+)</name>
        <dbReference type="ChEBI" id="CHEBI:18420"/>
    </cofactor>
    <text evidence="4">Divalent metal ions. Mg(2+) is the most effective.</text>
</comment>
<dbReference type="EC" id="3.1.3.41" evidence="5"/>
<feature type="binding site" evidence="4">
    <location>
        <position position="14"/>
    </location>
    <ligand>
        <name>Mg(2+)</name>
        <dbReference type="ChEBI" id="CHEBI:18420"/>
    </ligand>
</feature>
<reference evidence="6" key="1">
    <citation type="submission" date="2017-02" db="EMBL/GenBank/DDBJ databases">
        <authorList>
            <person name="Dridi B."/>
        </authorList>
    </citation>
    <scope>NUCLEOTIDE SEQUENCE [LARGE SCALE GENOMIC DNA]</scope>
    <source>
        <strain evidence="6">B Co 03.10</strain>
    </source>
</reference>
<protein>
    <submittedName>
        <fullName evidence="5">4-nitrophenylphosphatase</fullName>
        <ecNumber evidence="5">3.1.3.41</ecNumber>
    </submittedName>
</protein>
<dbReference type="Proteomes" id="UP000196581">
    <property type="component" value="Unassembled WGS sequence"/>
</dbReference>
<feature type="binding site" evidence="3">
    <location>
        <position position="187"/>
    </location>
    <ligand>
        <name>substrate</name>
    </ligand>
</feature>
<proteinExistence type="inferred from homology"/>
<keyword evidence="4" id="KW-0460">Magnesium</keyword>
<evidence type="ECO:0000313" key="5">
    <source>
        <dbReference type="EMBL" id="SLM97925.1"/>
    </source>
</evidence>
<gene>
    <name evidence="5" type="ORF">FM105_08025</name>
</gene>
<evidence type="ECO:0000256" key="1">
    <source>
        <dbReference type="PIRNR" id="PIRNR000915"/>
    </source>
</evidence>
<evidence type="ECO:0000256" key="3">
    <source>
        <dbReference type="PIRSR" id="PIRSR000915-2"/>
    </source>
</evidence>
<dbReference type="GO" id="GO:0016791">
    <property type="term" value="F:phosphatase activity"/>
    <property type="evidence" value="ECO:0007669"/>
    <property type="project" value="TreeGrafter"/>
</dbReference>
<comment type="similarity">
    <text evidence="1">Belongs to the HAD-like hydrolase superfamily.</text>
</comment>
<dbReference type="NCBIfam" id="TIGR01549">
    <property type="entry name" value="HAD-SF-IA-v1"/>
    <property type="match status" value="1"/>
</dbReference>
<dbReference type="GO" id="GO:0005737">
    <property type="term" value="C:cytoplasm"/>
    <property type="evidence" value="ECO:0007669"/>
    <property type="project" value="TreeGrafter"/>
</dbReference>
<organism evidence="5 6">
    <name type="scientific">Brevibacterium yomogidense</name>
    <dbReference type="NCBI Taxonomy" id="946573"/>
    <lineage>
        <taxon>Bacteria</taxon>
        <taxon>Bacillati</taxon>
        <taxon>Actinomycetota</taxon>
        <taxon>Actinomycetes</taxon>
        <taxon>Micrococcales</taxon>
        <taxon>Brevibacteriaceae</taxon>
        <taxon>Brevibacterium</taxon>
    </lineage>
</organism>
<feature type="binding site" evidence="4">
    <location>
        <position position="12"/>
    </location>
    <ligand>
        <name>Mg(2+)</name>
        <dbReference type="ChEBI" id="CHEBI:18420"/>
    </ligand>
</feature>
<dbReference type="SUPFAM" id="SSF56784">
    <property type="entry name" value="HAD-like"/>
    <property type="match status" value="1"/>
</dbReference>
<dbReference type="Pfam" id="PF13242">
    <property type="entry name" value="Hydrolase_like"/>
    <property type="match status" value="1"/>
</dbReference>
<dbReference type="InterPro" id="IPR006357">
    <property type="entry name" value="HAD-SF_hydro_IIA"/>
</dbReference>
<dbReference type="PIRSF" id="PIRSF000915">
    <property type="entry name" value="PGP-type_phosphatase"/>
    <property type="match status" value="1"/>
</dbReference>